<evidence type="ECO:0000256" key="1">
    <source>
        <dbReference type="SAM" id="MobiDB-lite"/>
    </source>
</evidence>
<dbReference type="OrthoDB" id="8116927at2"/>
<feature type="region of interest" description="Disordered" evidence="1">
    <location>
        <begin position="24"/>
        <end position="64"/>
    </location>
</feature>
<proteinExistence type="predicted"/>
<keyword evidence="3" id="KW-1185">Reference proteome</keyword>
<dbReference type="Proteomes" id="UP000241158">
    <property type="component" value="Unassembled WGS sequence"/>
</dbReference>
<dbReference type="AlphaFoldDB" id="A0A2P7B2R3"/>
<evidence type="ECO:0000313" key="2">
    <source>
        <dbReference type="EMBL" id="PSH60728.1"/>
    </source>
</evidence>
<gene>
    <name evidence="2" type="ORF">CU100_05110</name>
</gene>
<feature type="compositionally biased region" description="Basic residues" evidence="1">
    <location>
        <begin position="27"/>
        <end position="38"/>
    </location>
</feature>
<comment type="caution">
    <text evidence="2">The sequence shown here is derived from an EMBL/GenBank/DDBJ whole genome shotgun (WGS) entry which is preliminary data.</text>
</comment>
<sequence length="64" mass="7312">MTSPPKDPNSEQIDREKRRCEQLRANLARRKHQSRSRRSGNADERDEGIVASTKNASTSSREES</sequence>
<feature type="compositionally biased region" description="Polar residues" evidence="1">
    <location>
        <begin position="52"/>
        <end position="64"/>
    </location>
</feature>
<reference evidence="3" key="1">
    <citation type="submission" date="2017-11" db="EMBL/GenBank/DDBJ databases">
        <authorList>
            <person name="Kuznetsova I."/>
            <person name="Sazanova A."/>
            <person name="Chirak E."/>
            <person name="Safronova V."/>
            <person name="Willems A."/>
        </authorList>
    </citation>
    <scope>NUCLEOTIDE SEQUENCE [LARGE SCALE GENOMIC DNA]</scope>
    <source>
        <strain evidence="3">PEPV15</strain>
    </source>
</reference>
<evidence type="ECO:0000313" key="3">
    <source>
        <dbReference type="Proteomes" id="UP000241158"/>
    </source>
</evidence>
<dbReference type="EMBL" id="PGGN01000001">
    <property type="protein sequence ID" value="PSH60728.1"/>
    <property type="molecule type" value="Genomic_DNA"/>
</dbReference>
<name>A0A2P7B2R3_9HYPH</name>
<accession>A0A2P7B2R3</accession>
<organism evidence="2 3">
    <name type="scientific">Phyllobacterium endophyticum</name>
    <dbReference type="NCBI Taxonomy" id="1149773"/>
    <lineage>
        <taxon>Bacteria</taxon>
        <taxon>Pseudomonadati</taxon>
        <taxon>Pseudomonadota</taxon>
        <taxon>Alphaproteobacteria</taxon>
        <taxon>Hyphomicrobiales</taxon>
        <taxon>Phyllobacteriaceae</taxon>
        <taxon>Phyllobacterium</taxon>
    </lineage>
</organism>
<protein>
    <submittedName>
        <fullName evidence="2">Uncharacterized protein</fullName>
    </submittedName>
</protein>